<gene>
    <name evidence="1" type="ORF">HDF13_003191</name>
</gene>
<dbReference type="Proteomes" id="UP000569005">
    <property type="component" value="Unassembled WGS sequence"/>
</dbReference>
<keyword evidence="2" id="KW-1185">Reference proteome</keyword>
<reference evidence="1" key="1">
    <citation type="submission" date="2020-08" db="EMBL/GenBank/DDBJ databases">
        <title>Genomic Encyclopedia of Type Strains, Phase IV (KMG-V): Genome sequencing to study the core and pangenomes of soil and plant-associated prokaryotes.</title>
        <authorList>
            <person name="Whitman W."/>
        </authorList>
    </citation>
    <scope>NUCLEOTIDE SEQUENCE</scope>
    <source>
        <strain evidence="1">M8UP15</strain>
    </source>
</reference>
<proteinExistence type="predicted"/>
<comment type="caution">
    <text evidence="1">The sequence shown here is derived from an EMBL/GenBank/DDBJ whole genome shotgun (WGS) entry which is preliminary data.</text>
</comment>
<name>A0ACC5P226_9BACT</name>
<sequence>MQLDVFFIDETNRLNIDWVVENGFWEKTILADQATLPLKGIGSNANIELHNNCGNIILLEVSILISEDIRADKGIAFQLNCVSGLGYSTTFQQYVFSSPPGSQPPAIKWIVCNFAGPETLSMTEQSC</sequence>
<dbReference type="EMBL" id="JACHEA010000001">
    <property type="protein sequence ID" value="MBB5340858.1"/>
    <property type="molecule type" value="Genomic_DNA"/>
</dbReference>
<evidence type="ECO:0000313" key="1">
    <source>
        <dbReference type="EMBL" id="MBB5340858.1"/>
    </source>
</evidence>
<protein>
    <submittedName>
        <fullName evidence="1">Uncharacterized protein</fullName>
    </submittedName>
</protein>
<accession>A0ACC5P226</accession>
<organism evidence="1 2">
    <name type="scientific">Tunturiibacter gelidiferens</name>
    <dbReference type="NCBI Taxonomy" id="3069689"/>
    <lineage>
        <taxon>Bacteria</taxon>
        <taxon>Pseudomonadati</taxon>
        <taxon>Acidobacteriota</taxon>
        <taxon>Terriglobia</taxon>
        <taxon>Terriglobales</taxon>
        <taxon>Acidobacteriaceae</taxon>
        <taxon>Tunturiibacter</taxon>
    </lineage>
</organism>
<evidence type="ECO:0000313" key="2">
    <source>
        <dbReference type="Proteomes" id="UP000569005"/>
    </source>
</evidence>